<proteinExistence type="inferred from homology"/>
<accession>A0AAD7MUA3</accession>
<dbReference type="InterPro" id="IPR002401">
    <property type="entry name" value="Cyt_P450_E_grp-I"/>
</dbReference>
<protein>
    <submittedName>
        <fullName evidence="10">Cytochrome P450</fullName>
    </submittedName>
</protein>
<dbReference type="GO" id="GO:0004497">
    <property type="term" value="F:monooxygenase activity"/>
    <property type="evidence" value="ECO:0007669"/>
    <property type="project" value="UniProtKB-KW"/>
</dbReference>
<comment type="caution">
    <text evidence="10">The sequence shown here is derived from an EMBL/GenBank/DDBJ whole genome shotgun (WGS) entry which is preliminary data.</text>
</comment>
<dbReference type="GO" id="GO:0016705">
    <property type="term" value="F:oxidoreductase activity, acting on paired donors, with incorporation or reduction of molecular oxygen"/>
    <property type="evidence" value="ECO:0007669"/>
    <property type="project" value="InterPro"/>
</dbReference>
<evidence type="ECO:0000256" key="5">
    <source>
        <dbReference type="ARBA" id="ARBA00022723"/>
    </source>
</evidence>
<dbReference type="PANTHER" id="PTHR46300">
    <property type="entry name" value="P450, PUTATIVE (EUROFUNG)-RELATED-RELATED"/>
    <property type="match status" value="1"/>
</dbReference>
<dbReference type="PRINTS" id="PR00463">
    <property type="entry name" value="EP450I"/>
</dbReference>
<sequence>MSGGSDTNTSTAQVFFLAMMLNPAVQPKARPEINNVTGKDRLPTIKDKAYLRSVIAEVLRWNPSAPLALPHLLKKDDIYEGMHFPKGSLMIPNHMLHDPEIYTNPDEFNPDRYNDLGSEMEKVHELVFGFGRRVCQVLFRRDFLRDCGHGSRHLRNPASR</sequence>
<dbReference type="GO" id="GO:0020037">
    <property type="term" value="F:heme binding"/>
    <property type="evidence" value="ECO:0007669"/>
    <property type="project" value="InterPro"/>
</dbReference>
<keyword evidence="6" id="KW-0560">Oxidoreductase</keyword>
<evidence type="ECO:0000313" key="11">
    <source>
        <dbReference type="Proteomes" id="UP001215280"/>
    </source>
</evidence>
<dbReference type="InterPro" id="IPR036396">
    <property type="entry name" value="Cyt_P450_sf"/>
</dbReference>
<evidence type="ECO:0000256" key="6">
    <source>
        <dbReference type="ARBA" id="ARBA00023002"/>
    </source>
</evidence>
<dbReference type="GO" id="GO:0005506">
    <property type="term" value="F:iron ion binding"/>
    <property type="evidence" value="ECO:0007669"/>
    <property type="project" value="InterPro"/>
</dbReference>
<organism evidence="10 11">
    <name type="scientific">Mycena maculata</name>
    <dbReference type="NCBI Taxonomy" id="230809"/>
    <lineage>
        <taxon>Eukaryota</taxon>
        <taxon>Fungi</taxon>
        <taxon>Dikarya</taxon>
        <taxon>Basidiomycota</taxon>
        <taxon>Agaricomycotina</taxon>
        <taxon>Agaricomycetes</taxon>
        <taxon>Agaricomycetidae</taxon>
        <taxon>Agaricales</taxon>
        <taxon>Marasmiineae</taxon>
        <taxon>Mycenaceae</taxon>
        <taxon>Mycena</taxon>
    </lineage>
</organism>
<dbReference type="Gene3D" id="1.10.630.10">
    <property type="entry name" value="Cytochrome P450"/>
    <property type="match status" value="1"/>
</dbReference>
<keyword evidence="11" id="KW-1185">Reference proteome</keyword>
<comment type="cofactor">
    <cofactor evidence="1 9">
        <name>heme</name>
        <dbReference type="ChEBI" id="CHEBI:30413"/>
    </cofactor>
</comment>
<dbReference type="AlphaFoldDB" id="A0AAD7MUA3"/>
<keyword evidence="8" id="KW-0503">Monooxygenase</keyword>
<dbReference type="Pfam" id="PF00067">
    <property type="entry name" value="p450"/>
    <property type="match status" value="1"/>
</dbReference>
<dbReference type="InterPro" id="IPR050364">
    <property type="entry name" value="Cytochrome_P450_fung"/>
</dbReference>
<dbReference type="Proteomes" id="UP001215280">
    <property type="component" value="Unassembled WGS sequence"/>
</dbReference>
<keyword evidence="5 9" id="KW-0479">Metal-binding</keyword>
<evidence type="ECO:0000256" key="4">
    <source>
        <dbReference type="ARBA" id="ARBA00022617"/>
    </source>
</evidence>
<keyword evidence="4 9" id="KW-0349">Heme</keyword>
<dbReference type="InterPro" id="IPR001128">
    <property type="entry name" value="Cyt_P450"/>
</dbReference>
<dbReference type="SUPFAM" id="SSF48264">
    <property type="entry name" value="Cytochrome P450"/>
    <property type="match status" value="1"/>
</dbReference>
<comment type="pathway">
    <text evidence="2">Secondary metabolite biosynthesis.</text>
</comment>
<evidence type="ECO:0000313" key="10">
    <source>
        <dbReference type="EMBL" id="KAJ7730986.1"/>
    </source>
</evidence>
<evidence type="ECO:0000256" key="8">
    <source>
        <dbReference type="ARBA" id="ARBA00023033"/>
    </source>
</evidence>
<dbReference type="PANTHER" id="PTHR46300:SF7">
    <property type="entry name" value="P450, PUTATIVE (EUROFUNG)-RELATED"/>
    <property type="match status" value="1"/>
</dbReference>
<evidence type="ECO:0000256" key="9">
    <source>
        <dbReference type="PIRSR" id="PIRSR602401-1"/>
    </source>
</evidence>
<feature type="binding site" description="axial binding residue" evidence="9">
    <location>
        <position position="135"/>
    </location>
    <ligand>
        <name>heme</name>
        <dbReference type="ChEBI" id="CHEBI:30413"/>
    </ligand>
    <ligandPart>
        <name>Fe</name>
        <dbReference type="ChEBI" id="CHEBI:18248"/>
    </ligandPart>
</feature>
<name>A0AAD7MUA3_9AGAR</name>
<comment type="similarity">
    <text evidence="3">Belongs to the cytochrome P450 family.</text>
</comment>
<dbReference type="EMBL" id="JARJLG010000186">
    <property type="protein sequence ID" value="KAJ7730986.1"/>
    <property type="molecule type" value="Genomic_DNA"/>
</dbReference>
<reference evidence="10" key="1">
    <citation type="submission" date="2023-03" db="EMBL/GenBank/DDBJ databases">
        <title>Massive genome expansion in bonnet fungi (Mycena s.s.) driven by repeated elements and novel gene families across ecological guilds.</title>
        <authorList>
            <consortium name="Lawrence Berkeley National Laboratory"/>
            <person name="Harder C.B."/>
            <person name="Miyauchi S."/>
            <person name="Viragh M."/>
            <person name="Kuo A."/>
            <person name="Thoen E."/>
            <person name="Andreopoulos B."/>
            <person name="Lu D."/>
            <person name="Skrede I."/>
            <person name="Drula E."/>
            <person name="Henrissat B."/>
            <person name="Morin E."/>
            <person name="Kohler A."/>
            <person name="Barry K."/>
            <person name="LaButti K."/>
            <person name="Morin E."/>
            <person name="Salamov A."/>
            <person name="Lipzen A."/>
            <person name="Mereny Z."/>
            <person name="Hegedus B."/>
            <person name="Baldrian P."/>
            <person name="Stursova M."/>
            <person name="Weitz H."/>
            <person name="Taylor A."/>
            <person name="Grigoriev I.V."/>
            <person name="Nagy L.G."/>
            <person name="Martin F."/>
            <person name="Kauserud H."/>
        </authorList>
    </citation>
    <scope>NUCLEOTIDE SEQUENCE</scope>
    <source>
        <strain evidence="10">CBHHK188m</strain>
    </source>
</reference>
<evidence type="ECO:0000256" key="7">
    <source>
        <dbReference type="ARBA" id="ARBA00023004"/>
    </source>
</evidence>
<keyword evidence="7 9" id="KW-0408">Iron</keyword>
<evidence type="ECO:0000256" key="2">
    <source>
        <dbReference type="ARBA" id="ARBA00005179"/>
    </source>
</evidence>
<gene>
    <name evidence="10" type="ORF">DFH07DRAFT_157176</name>
</gene>
<evidence type="ECO:0000256" key="3">
    <source>
        <dbReference type="ARBA" id="ARBA00010617"/>
    </source>
</evidence>
<evidence type="ECO:0000256" key="1">
    <source>
        <dbReference type="ARBA" id="ARBA00001971"/>
    </source>
</evidence>